<dbReference type="InterPro" id="IPR005531">
    <property type="entry name" value="Asp23"/>
</dbReference>
<evidence type="ECO:0008006" key="3">
    <source>
        <dbReference type="Google" id="ProtNLM"/>
    </source>
</evidence>
<dbReference type="AlphaFoldDB" id="A0AB33K587"/>
<dbReference type="RefSeq" id="WP_408053185.1">
    <property type="nucleotide sequence ID" value="NZ_AP035884.1"/>
</dbReference>
<reference evidence="2" key="1">
    <citation type="submission" date="2024-07" db="EMBL/GenBank/DDBJ databases">
        <title>Complete genome sequences of cellulolytic bacteria, Kitasatospora sp. CMC57 and Streptomyces sp. CMC78, isolated from Japanese agricultural soil.</title>
        <authorList>
            <person name="Hashimoto T."/>
            <person name="Ito M."/>
            <person name="Iwamoto M."/>
            <person name="Fukahori D."/>
            <person name="Shoda T."/>
            <person name="Sakoda M."/>
            <person name="Morohoshi T."/>
            <person name="Mitsuboshi M."/>
            <person name="Nishizawa T."/>
        </authorList>
    </citation>
    <scope>NUCLEOTIDE SEQUENCE</scope>
    <source>
        <strain evidence="2">CMC78</strain>
    </source>
</reference>
<accession>A0AB33K587</accession>
<name>A0AB33K587_9ACTN</name>
<sequence>MTADTRRDRLAEAAAEAARGVPGVAFLRPGVADLLRTRIVGRTPLRTHLTGNRTSGVRVSRDEGDGWHLDIRLVLRSGHRALDVTRLVRKAVLAALPEEQEEQAVSVRITVTGVV</sequence>
<comment type="similarity">
    <text evidence="1">Belongs to the asp23 family.</text>
</comment>
<dbReference type="EMBL" id="AP035884">
    <property type="protein sequence ID" value="BFP50353.1"/>
    <property type="molecule type" value="Genomic_DNA"/>
</dbReference>
<dbReference type="KEGG" id="stcm:SCMC78_01600"/>
<protein>
    <recommendedName>
        <fullName evidence="3">Asp23/Gls24 family envelope stress response protein</fullName>
    </recommendedName>
</protein>
<evidence type="ECO:0000256" key="1">
    <source>
        <dbReference type="ARBA" id="ARBA00005721"/>
    </source>
</evidence>
<evidence type="ECO:0000313" key="2">
    <source>
        <dbReference type="EMBL" id="BFP50353.1"/>
    </source>
</evidence>
<gene>
    <name evidence="2" type="ORF">SCMC78_01600</name>
</gene>
<proteinExistence type="inferred from homology"/>
<dbReference type="Pfam" id="PF03780">
    <property type="entry name" value="Asp23"/>
    <property type="match status" value="1"/>
</dbReference>
<organism evidence="2">
    <name type="scientific">Streptomyces sp. CMC78</name>
    <dbReference type="NCBI Taxonomy" id="3231512"/>
    <lineage>
        <taxon>Bacteria</taxon>
        <taxon>Bacillati</taxon>
        <taxon>Actinomycetota</taxon>
        <taxon>Actinomycetes</taxon>
        <taxon>Kitasatosporales</taxon>
        <taxon>Streptomycetaceae</taxon>
        <taxon>Streptomyces</taxon>
    </lineage>
</organism>